<feature type="transmembrane region" description="Helical" evidence="1">
    <location>
        <begin position="134"/>
        <end position="152"/>
    </location>
</feature>
<keyword evidence="1" id="KW-0472">Membrane</keyword>
<feature type="transmembrane region" description="Helical" evidence="1">
    <location>
        <begin position="351"/>
        <end position="375"/>
    </location>
</feature>
<reference evidence="2 3" key="1">
    <citation type="submission" date="2023-02" db="EMBL/GenBank/DDBJ databases">
        <title>Genome sequence of Novosphingobium humi KACC 19094.</title>
        <authorList>
            <person name="Kim S."/>
            <person name="Heo J."/>
            <person name="Kwon S.-W."/>
        </authorList>
    </citation>
    <scope>NUCLEOTIDE SEQUENCE [LARGE SCALE GENOMIC DNA]</scope>
    <source>
        <strain evidence="2 3">KACC 19094</strain>
    </source>
</reference>
<feature type="transmembrane region" description="Helical" evidence="1">
    <location>
        <begin position="182"/>
        <end position="202"/>
    </location>
</feature>
<evidence type="ECO:0008006" key="4">
    <source>
        <dbReference type="Google" id="ProtNLM"/>
    </source>
</evidence>
<evidence type="ECO:0000313" key="2">
    <source>
        <dbReference type="EMBL" id="WCT77872.1"/>
    </source>
</evidence>
<feature type="transmembrane region" description="Helical" evidence="1">
    <location>
        <begin position="25"/>
        <end position="46"/>
    </location>
</feature>
<feature type="transmembrane region" description="Helical" evidence="1">
    <location>
        <begin position="246"/>
        <end position="268"/>
    </location>
</feature>
<accession>A0ABY7TX82</accession>
<keyword evidence="1" id="KW-0812">Transmembrane</keyword>
<proteinExistence type="predicted"/>
<feature type="transmembrane region" description="Helical" evidence="1">
    <location>
        <begin position="209"/>
        <end position="226"/>
    </location>
</feature>
<dbReference type="EMBL" id="CP117417">
    <property type="protein sequence ID" value="WCT77872.1"/>
    <property type="molecule type" value="Genomic_DNA"/>
</dbReference>
<feature type="transmembrane region" description="Helical" evidence="1">
    <location>
        <begin position="329"/>
        <end position="345"/>
    </location>
</feature>
<dbReference type="RefSeq" id="WP_273618226.1">
    <property type="nucleotide sequence ID" value="NZ_CP117417.1"/>
</dbReference>
<name>A0ABY7TX82_9SPHN</name>
<gene>
    <name evidence="2" type="ORF">PQ457_02535</name>
</gene>
<organism evidence="2 3">
    <name type="scientific">Novosphingobium humi</name>
    <dbReference type="NCBI Taxonomy" id="2282397"/>
    <lineage>
        <taxon>Bacteria</taxon>
        <taxon>Pseudomonadati</taxon>
        <taxon>Pseudomonadota</taxon>
        <taxon>Alphaproteobacteria</taxon>
        <taxon>Sphingomonadales</taxon>
        <taxon>Sphingomonadaceae</taxon>
        <taxon>Novosphingobium</taxon>
    </lineage>
</organism>
<dbReference type="Proteomes" id="UP001218231">
    <property type="component" value="Chromosome"/>
</dbReference>
<keyword evidence="3" id="KW-1185">Reference proteome</keyword>
<sequence>MAYRLDGVSGPGPAPHDRFAAWGRWPARMALVVLALLLAASAWVPLTVGRGEEAKAPSIVIAHNKAAERPRDEDLKLYDRAISRILHGENYYDFIVSEHRRADYPVRPGAAVRLPTLAYLDAAMGVDGDRPAPIAMAVALALMVGVIAAWWGRLGDLDVDPSLRRIGTALVFFGASLGLNRYYFVLHELWAGMLVALSLGLHRPERNRWVGAVLVAALALSIREHVLPYVLLMGAMALWRGAWREAAAWGALVALFAVGYAWHLHLIALQTLPTDQVGPSWLAMRGLGGFLSNTVLSSNLRFLPHQIAGPLTILMIFGWASWRSSAGETGMLLFSGYALLFAIAGRNDNFYWGAVITPVMALGLAFVPMGLGALVRGAFKK</sequence>
<keyword evidence="1" id="KW-1133">Transmembrane helix</keyword>
<evidence type="ECO:0000313" key="3">
    <source>
        <dbReference type="Proteomes" id="UP001218231"/>
    </source>
</evidence>
<protein>
    <recommendedName>
        <fullName evidence="4">Glycosyltransferase RgtA/B/C/D-like domain-containing protein</fullName>
    </recommendedName>
</protein>
<evidence type="ECO:0000256" key="1">
    <source>
        <dbReference type="SAM" id="Phobius"/>
    </source>
</evidence>